<dbReference type="PANTHER" id="PTHR42034:SF1">
    <property type="entry name" value="CONDENSATION DOMAIN-CONTAINING PROTEIN"/>
    <property type="match status" value="1"/>
</dbReference>
<evidence type="ECO:0000313" key="1">
    <source>
        <dbReference type="EMBL" id="KAH6695386.1"/>
    </source>
</evidence>
<organism evidence="1 2">
    <name type="scientific">Plectosphaerella plurivora</name>
    <dbReference type="NCBI Taxonomy" id="936078"/>
    <lineage>
        <taxon>Eukaryota</taxon>
        <taxon>Fungi</taxon>
        <taxon>Dikarya</taxon>
        <taxon>Ascomycota</taxon>
        <taxon>Pezizomycotina</taxon>
        <taxon>Sordariomycetes</taxon>
        <taxon>Hypocreomycetidae</taxon>
        <taxon>Glomerellales</taxon>
        <taxon>Plectosphaerellaceae</taxon>
        <taxon>Plectosphaerella</taxon>
    </lineage>
</organism>
<reference evidence="1" key="1">
    <citation type="journal article" date="2021" name="Nat. Commun.">
        <title>Genetic determinants of endophytism in the Arabidopsis root mycobiome.</title>
        <authorList>
            <person name="Mesny F."/>
            <person name="Miyauchi S."/>
            <person name="Thiergart T."/>
            <person name="Pickel B."/>
            <person name="Atanasova L."/>
            <person name="Karlsson M."/>
            <person name="Huettel B."/>
            <person name="Barry K.W."/>
            <person name="Haridas S."/>
            <person name="Chen C."/>
            <person name="Bauer D."/>
            <person name="Andreopoulos W."/>
            <person name="Pangilinan J."/>
            <person name="LaButti K."/>
            <person name="Riley R."/>
            <person name="Lipzen A."/>
            <person name="Clum A."/>
            <person name="Drula E."/>
            <person name="Henrissat B."/>
            <person name="Kohler A."/>
            <person name="Grigoriev I.V."/>
            <person name="Martin F.M."/>
            <person name="Hacquard S."/>
        </authorList>
    </citation>
    <scope>NUCLEOTIDE SEQUENCE</scope>
    <source>
        <strain evidence="1">MPI-SDFR-AT-0117</strain>
    </source>
</reference>
<dbReference type="Gene3D" id="3.30.559.10">
    <property type="entry name" value="Chloramphenicol acetyltransferase-like domain"/>
    <property type="match status" value="1"/>
</dbReference>
<sequence>MIDPACLYWEETSPGLWRRGLDEVEFFWAKVGKLHDSNGRRPFEITGHVSLAIETAAATADEAGERVDTALRDAWLTARHFHPTIASWTTVDRENEAFPFKTYRCIVDDTGKNQWLNETLVKAVGFQSGEDLANSDPIAPKQPTLFVIDRPTTGESGPKVVQRDLVLRAGHDTIDGAGTLLFFGKLLQYVSQALDAGAGYVVPPLDGTEVANLSPPYRVAAGIPATPTPEIQRRIDAMMVNHVHFGSAAGSGDLPSLPLPFIQGSLVPGKNQRVEVVLEKTTVTELLAACKARGATITHVFHAAIPLAIRNLVEPQPQETKYNYVHDLLYNLRSFCRPPYNTAAHAVSAYHSGSAKGNRFPITVPAAGTPPLSPQARRDEFATVLARVREYYVYVKNDPDQGQLSPYCWAGHLKGMPTIPERPAPGPPPRETASVTISSLGRVDDIIPPRIGALRVSSPWVMGEEMSNSLGLFMVTHDGTLSLAAAYNDAWHNREEAEAFIARCVALVVEFLEVNIEYAPW</sequence>
<name>A0A9P9AES4_9PEZI</name>
<dbReference type="EMBL" id="JAGSXJ010000002">
    <property type="protein sequence ID" value="KAH6695386.1"/>
    <property type="molecule type" value="Genomic_DNA"/>
</dbReference>
<gene>
    <name evidence="1" type="ORF">F5X68DRAFT_186860</name>
</gene>
<dbReference type="Gene3D" id="3.30.559.30">
    <property type="entry name" value="Nonribosomal peptide synthetase, condensation domain"/>
    <property type="match status" value="1"/>
</dbReference>
<dbReference type="InterPro" id="IPR023213">
    <property type="entry name" value="CAT-like_dom_sf"/>
</dbReference>
<dbReference type="SUPFAM" id="SSF52777">
    <property type="entry name" value="CoA-dependent acyltransferases"/>
    <property type="match status" value="1"/>
</dbReference>
<dbReference type="OrthoDB" id="2548233at2759"/>
<dbReference type="PANTHER" id="PTHR42034">
    <property type="entry name" value="CHROMOSOME 7, WHOLE GENOME SHOTGUN SEQUENCE-RELATED"/>
    <property type="match status" value="1"/>
</dbReference>
<dbReference type="AlphaFoldDB" id="A0A9P9AES4"/>
<protein>
    <submittedName>
        <fullName evidence="1">Uncharacterized protein</fullName>
    </submittedName>
</protein>
<keyword evidence="2" id="KW-1185">Reference proteome</keyword>
<evidence type="ECO:0000313" key="2">
    <source>
        <dbReference type="Proteomes" id="UP000770015"/>
    </source>
</evidence>
<proteinExistence type="predicted"/>
<accession>A0A9P9AES4</accession>
<comment type="caution">
    <text evidence="1">The sequence shown here is derived from an EMBL/GenBank/DDBJ whole genome shotgun (WGS) entry which is preliminary data.</text>
</comment>
<dbReference type="Proteomes" id="UP000770015">
    <property type="component" value="Unassembled WGS sequence"/>
</dbReference>